<dbReference type="InterPro" id="IPR051261">
    <property type="entry name" value="NLR"/>
</dbReference>
<evidence type="ECO:0000313" key="10">
    <source>
        <dbReference type="EMBL" id="TST22528.1"/>
    </source>
</evidence>
<comment type="subcellular location">
    <subcellularLocation>
        <location evidence="1">Cytoplasm</location>
    </subcellularLocation>
</comment>
<keyword evidence="4" id="KW-0677">Repeat</keyword>
<keyword evidence="11" id="KW-1185">Reference proteome</keyword>
<feature type="domain" description="NOD1/2 winged helix" evidence="9">
    <location>
        <begin position="67"/>
        <end position="122"/>
    </location>
</feature>
<evidence type="ECO:0000313" key="11">
    <source>
        <dbReference type="Proteomes" id="UP000319801"/>
    </source>
</evidence>
<evidence type="ECO:0000256" key="5">
    <source>
        <dbReference type="ARBA" id="ARBA00022741"/>
    </source>
</evidence>
<dbReference type="OrthoDB" id="120976at2759"/>
<keyword evidence="5" id="KW-0547">Nucleotide-binding</keyword>
<dbReference type="Pfam" id="PF17779">
    <property type="entry name" value="WHD_NOD2"/>
    <property type="match status" value="1"/>
</dbReference>
<dbReference type="InterPro" id="IPR041075">
    <property type="entry name" value="NOD1/2_WH"/>
</dbReference>
<dbReference type="PANTHER" id="PTHR24106">
    <property type="entry name" value="NACHT, LRR AND CARD DOMAINS-CONTAINING"/>
    <property type="match status" value="1"/>
</dbReference>
<dbReference type="EMBL" id="VCAZ01000108">
    <property type="protein sequence ID" value="TST22528.1"/>
    <property type="molecule type" value="Genomic_DNA"/>
</dbReference>
<feature type="chain" id="PRO_5022165077" evidence="7">
    <location>
        <begin position="22"/>
        <end position="222"/>
    </location>
</feature>
<dbReference type="Proteomes" id="UP000319801">
    <property type="component" value="Unassembled WGS sequence"/>
</dbReference>
<evidence type="ECO:0000256" key="4">
    <source>
        <dbReference type="ARBA" id="ARBA00022737"/>
    </source>
</evidence>
<evidence type="ECO:0000256" key="1">
    <source>
        <dbReference type="ARBA" id="ARBA00004496"/>
    </source>
</evidence>
<dbReference type="GO" id="GO:0005737">
    <property type="term" value="C:cytoplasm"/>
    <property type="evidence" value="ECO:0007669"/>
    <property type="project" value="UniProtKB-SubCell"/>
</dbReference>
<keyword evidence="2" id="KW-0963">Cytoplasm</keyword>
<dbReference type="GO" id="GO:0005524">
    <property type="term" value="F:ATP binding"/>
    <property type="evidence" value="ECO:0007669"/>
    <property type="project" value="UniProtKB-KW"/>
</dbReference>
<evidence type="ECO:0000256" key="2">
    <source>
        <dbReference type="ARBA" id="ARBA00022490"/>
    </source>
</evidence>
<evidence type="ECO:0000259" key="8">
    <source>
        <dbReference type="Pfam" id="PF17776"/>
    </source>
</evidence>
<gene>
    <name evidence="10" type="ORF">Baya_12659</name>
</gene>
<feature type="signal peptide" evidence="7">
    <location>
        <begin position="1"/>
        <end position="21"/>
    </location>
</feature>
<sequence>MVENLLSSALIWITLQPSASAQILSECVHQVRTVRGFNNTEGVHFRKRISDRSLANNKVNNKQSEEIVLKLGQLTFQQLKRGNLIYEEDLKECGIDVKEAALYSAVCTQFFREEFGSKVFCFVHPSIQEHLAALYGHLTFMREKTRNLMQIKNKEWIDNISMLDLHKTLYQTGHLNLLLYFLLCLSLESHQKLTFSPETERSLQSKEKIQYIQKIHPICSTV</sequence>
<reference evidence="10 11" key="1">
    <citation type="journal article" date="2019" name="Genome Biol. Evol.">
        <title>Whole-Genome Sequencing of the Giant Devil Catfish, Bagarius yarrelli.</title>
        <authorList>
            <person name="Jiang W."/>
            <person name="Lv Y."/>
            <person name="Cheng L."/>
            <person name="Yang K."/>
            <person name="Chao B."/>
            <person name="Wang X."/>
            <person name="Li Y."/>
            <person name="Pan X."/>
            <person name="You X."/>
            <person name="Zhang Y."/>
            <person name="Yang J."/>
            <person name="Li J."/>
            <person name="Zhang X."/>
            <person name="Liu S."/>
            <person name="Sun C."/>
            <person name="Yang J."/>
            <person name="Shi Q."/>
        </authorList>
    </citation>
    <scope>NUCLEOTIDE SEQUENCE [LARGE SCALE GENOMIC DNA]</scope>
    <source>
        <strain evidence="10">JWS20170419001</strain>
        <tissue evidence="10">Muscle</tissue>
    </source>
</reference>
<dbReference type="Pfam" id="PF17776">
    <property type="entry name" value="NLRC4_HD2"/>
    <property type="match status" value="1"/>
</dbReference>
<organism evidence="10 11">
    <name type="scientific">Bagarius yarrelli</name>
    <name type="common">Goonch</name>
    <name type="synonym">Bagrus yarrelli</name>
    <dbReference type="NCBI Taxonomy" id="175774"/>
    <lineage>
        <taxon>Eukaryota</taxon>
        <taxon>Metazoa</taxon>
        <taxon>Chordata</taxon>
        <taxon>Craniata</taxon>
        <taxon>Vertebrata</taxon>
        <taxon>Euteleostomi</taxon>
        <taxon>Actinopterygii</taxon>
        <taxon>Neopterygii</taxon>
        <taxon>Teleostei</taxon>
        <taxon>Ostariophysi</taxon>
        <taxon>Siluriformes</taxon>
        <taxon>Sisoridae</taxon>
        <taxon>Sisorinae</taxon>
        <taxon>Bagarius</taxon>
    </lineage>
</organism>
<keyword evidence="3" id="KW-0433">Leucine-rich repeat</keyword>
<evidence type="ECO:0000256" key="3">
    <source>
        <dbReference type="ARBA" id="ARBA00022614"/>
    </source>
</evidence>
<keyword evidence="7" id="KW-0732">Signal</keyword>
<dbReference type="InterPro" id="IPR041267">
    <property type="entry name" value="NLRP_HD2"/>
</dbReference>
<keyword evidence="6" id="KW-0067">ATP-binding</keyword>
<dbReference type="AlphaFoldDB" id="A0A556V3A7"/>
<evidence type="ECO:0000256" key="7">
    <source>
        <dbReference type="SAM" id="SignalP"/>
    </source>
</evidence>
<feature type="domain" description="NACHT LRR and PYD" evidence="8">
    <location>
        <begin position="124"/>
        <end position="211"/>
    </location>
</feature>
<evidence type="ECO:0000256" key="6">
    <source>
        <dbReference type="ARBA" id="ARBA00022840"/>
    </source>
</evidence>
<evidence type="ECO:0000259" key="9">
    <source>
        <dbReference type="Pfam" id="PF17779"/>
    </source>
</evidence>
<proteinExistence type="predicted"/>
<protein>
    <submittedName>
        <fullName evidence="10">Uncharacterized protein</fullName>
    </submittedName>
</protein>
<accession>A0A556V3A7</accession>
<comment type="caution">
    <text evidence="10">The sequence shown here is derived from an EMBL/GenBank/DDBJ whole genome shotgun (WGS) entry which is preliminary data.</text>
</comment>
<name>A0A556V3A7_BAGYA</name>